<dbReference type="SMART" id="SM00393">
    <property type="entry name" value="R3H"/>
    <property type="match status" value="1"/>
</dbReference>
<dbReference type="InterPro" id="IPR021859">
    <property type="entry name" value="XTBD"/>
</dbReference>
<sequence length="404" mass="46711">MSFNTKWDVDQHTTTFENAEHWKFRRAFLIANKNKYPEDRLETLSRMFIFIEFMECKYPKPTMDFIHDLSKSFVNDLREKLHENIQDINMTDSDTAKDYGSTQAITSNLNINQPPNKNMRYTTPYDSNCLIPGFMLKVVNGVNVYDILEQSCRFSKITNPEIEYEELNVDNIQAKLYIHKKLIAVAAGPTIKHARKSVAVIAYDILKEICFTIKVKEIDTLSQISLKDMNNLKEAPNCSTNYKNLSDNNLGTMILKNMGWKEGDGLGKNNQGIKSPIEVIQLKKRVGLGVAPSRESAKMSLNKFQTEVKEHILRFLSGPKTKLSFTTEFSKDERKIVHRICSHLGLKTKSYGKNENRRTVIEKKQTPQEIFYELINSVNYENDSYKLELPRHESNTYTCSIMKL</sequence>
<dbReference type="InterPro" id="IPR001374">
    <property type="entry name" value="R3H_dom"/>
</dbReference>
<gene>
    <name evidence="4" type="primary">Nkrf</name>
    <name evidence="4" type="ORF">g.129249</name>
</gene>
<dbReference type="AlphaFoldDB" id="A0A2S2PN16"/>
<name>A0A2S2PN16_SCHGA</name>
<dbReference type="Gene3D" id="3.30.1370.50">
    <property type="entry name" value="R3H-like domain"/>
    <property type="match status" value="1"/>
</dbReference>
<accession>A0A2S2PN16</accession>
<evidence type="ECO:0000259" key="1">
    <source>
        <dbReference type="PROSITE" id="PS50174"/>
    </source>
</evidence>
<feature type="domain" description="XRN2-binding (XTBD)" evidence="3">
    <location>
        <begin position="9"/>
        <end position="93"/>
    </location>
</feature>
<evidence type="ECO:0000313" key="4">
    <source>
        <dbReference type="EMBL" id="MBY30850.1"/>
    </source>
</evidence>
<dbReference type="Pfam" id="PF01585">
    <property type="entry name" value="G-patch"/>
    <property type="match status" value="1"/>
</dbReference>
<dbReference type="PROSITE" id="PS51061">
    <property type="entry name" value="R3H"/>
    <property type="match status" value="1"/>
</dbReference>
<reference evidence="4" key="1">
    <citation type="submission" date="2018-04" db="EMBL/GenBank/DDBJ databases">
        <title>Transcriptome of Schizaphis graminum biotype I.</title>
        <authorList>
            <person name="Scully E.D."/>
            <person name="Geib S.M."/>
            <person name="Palmer N.A."/>
            <person name="Koch K."/>
            <person name="Bradshaw J."/>
            <person name="Heng-Moss T."/>
            <person name="Sarath G."/>
        </authorList>
    </citation>
    <scope>NUCLEOTIDE SEQUENCE</scope>
</reference>
<dbReference type="SUPFAM" id="SSF82708">
    <property type="entry name" value="R3H domain"/>
    <property type="match status" value="1"/>
</dbReference>
<proteinExistence type="predicted"/>
<dbReference type="PANTHER" id="PTHR14195">
    <property type="entry name" value="G PATCH DOMAIN CONTAINING PROTEIN 2"/>
    <property type="match status" value="1"/>
</dbReference>
<dbReference type="Pfam" id="PF01424">
    <property type="entry name" value="R3H"/>
    <property type="match status" value="1"/>
</dbReference>
<dbReference type="PROSITE" id="PS51827">
    <property type="entry name" value="XTBD"/>
    <property type="match status" value="1"/>
</dbReference>
<dbReference type="InterPro" id="IPR000467">
    <property type="entry name" value="G_patch_dom"/>
</dbReference>
<dbReference type="EMBL" id="GGMR01018231">
    <property type="protein sequence ID" value="MBY30850.1"/>
    <property type="molecule type" value="Transcribed_RNA"/>
</dbReference>
<dbReference type="InterPro" id="IPR036867">
    <property type="entry name" value="R3H_dom_sf"/>
</dbReference>
<evidence type="ECO:0000259" key="3">
    <source>
        <dbReference type="PROSITE" id="PS51827"/>
    </source>
</evidence>
<dbReference type="Pfam" id="PF11952">
    <property type="entry name" value="XTBD"/>
    <property type="match status" value="1"/>
</dbReference>
<feature type="domain" description="G-patch" evidence="1">
    <location>
        <begin position="247"/>
        <end position="293"/>
    </location>
</feature>
<feature type="domain" description="R3H" evidence="2">
    <location>
        <begin position="302"/>
        <end position="365"/>
    </location>
</feature>
<dbReference type="SMART" id="SM00443">
    <property type="entry name" value="G_patch"/>
    <property type="match status" value="1"/>
</dbReference>
<dbReference type="GO" id="GO:0003676">
    <property type="term" value="F:nucleic acid binding"/>
    <property type="evidence" value="ECO:0007669"/>
    <property type="project" value="UniProtKB-UniRule"/>
</dbReference>
<evidence type="ECO:0000259" key="2">
    <source>
        <dbReference type="PROSITE" id="PS51061"/>
    </source>
</evidence>
<dbReference type="InterPro" id="IPR051189">
    <property type="entry name" value="Splicing_assoc_domain"/>
</dbReference>
<dbReference type="PROSITE" id="PS50174">
    <property type="entry name" value="G_PATCH"/>
    <property type="match status" value="1"/>
</dbReference>
<protein>
    <submittedName>
        <fullName evidence="4">NF-kappa-B-repressing factor</fullName>
    </submittedName>
</protein>
<organism evidence="4">
    <name type="scientific">Schizaphis graminum</name>
    <name type="common">Green bug aphid</name>
    <dbReference type="NCBI Taxonomy" id="13262"/>
    <lineage>
        <taxon>Eukaryota</taxon>
        <taxon>Metazoa</taxon>
        <taxon>Ecdysozoa</taxon>
        <taxon>Arthropoda</taxon>
        <taxon>Hexapoda</taxon>
        <taxon>Insecta</taxon>
        <taxon>Pterygota</taxon>
        <taxon>Neoptera</taxon>
        <taxon>Paraneoptera</taxon>
        <taxon>Hemiptera</taxon>
        <taxon>Sternorrhyncha</taxon>
        <taxon>Aphidomorpha</taxon>
        <taxon>Aphidoidea</taxon>
        <taxon>Aphididae</taxon>
        <taxon>Aphidini</taxon>
        <taxon>Schizaphis</taxon>
    </lineage>
</organism>